<dbReference type="AlphaFoldDB" id="A0A5B8VM26"/>
<evidence type="ECO:0000259" key="1">
    <source>
        <dbReference type="Pfam" id="PF14905"/>
    </source>
</evidence>
<dbReference type="Proteomes" id="UP000321291">
    <property type="component" value="Chromosome"/>
</dbReference>
<dbReference type="OrthoDB" id="603275at2"/>
<gene>
    <name evidence="2" type="ORF">FSB73_12540</name>
</gene>
<dbReference type="KEGG" id="agi:FSB73_12540"/>
<dbReference type="Pfam" id="PF14905">
    <property type="entry name" value="OMP_b-brl_3"/>
    <property type="match status" value="1"/>
</dbReference>
<reference evidence="2 3" key="1">
    <citation type="journal article" date="2017" name="Int. J. Syst. Evol. Microbiol.">
        <title>Arachidicoccus ginsenosidivorans sp. nov., with ginsenoside-converting activity isolated from ginseng cultivating soil.</title>
        <authorList>
            <person name="Siddiqi M.Z."/>
            <person name="Aslam Z."/>
            <person name="Im W.T."/>
        </authorList>
    </citation>
    <scope>NUCLEOTIDE SEQUENCE [LARGE SCALE GENOMIC DNA]</scope>
    <source>
        <strain evidence="2 3">Gsoil 809</strain>
    </source>
</reference>
<dbReference type="EMBL" id="CP042434">
    <property type="protein sequence ID" value="QEC72379.1"/>
    <property type="molecule type" value="Genomic_DNA"/>
</dbReference>
<protein>
    <submittedName>
        <fullName evidence="2">Outer membrane beta-barrel protein</fullName>
    </submittedName>
</protein>
<feature type="domain" description="Outer membrane protein beta-barrel" evidence="1">
    <location>
        <begin position="4"/>
        <end position="106"/>
    </location>
</feature>
<keyword evidence="3" id="KW-1185">Reference proteome</keyword>
<accession>A0A5B8VM26</accession>
<sequence>MTGEYNGKTILPTIFQLQPIQNNIDLLNIYVGNPELKPAFNHSFSFTFMDYNKVIQRRWYLFADFGILNNPIVTNMSIEGSTGKNKISYLNLLHKSSNNYSINSNWVKLIQKRVLHTDLMLPLEVYLY</sequence>
<evidence type="ECO:0000313" key="2">
    <source>
        <dbReference type="EMBL" id="QEC72379.1"/>
    </source>
</evidence>
<proteinExistence type="predicted"/>
<evidence type="ECO:0000313" key="3">
    <source>
        <dbReference type="Proteomes" id="UP000321291"/>
    </source>
</evidence>
<name>A0A5B8VM26_9BACT</name>
<organism evidence="2 3">
    <name type="scientific">Arachidicoccus ginsenosidivorans</name>
    <dbReference type="NCBI Taxonomy" id="496057"/>
    <lineage>
        <taxon>Bacteria</taxon>
        <taxon>Pseudomonadati</taxon>
        <taxon>Bacteroidota</taxon>
        <taxon>Chitinophagia</taxon>
        <taxon>Chitinophagales</taxon>
        <taxon>Chitinophagaceae</taxon>
        <taxon>Arachidicoccus</taxon>
    </lineage>
</organism>
<dbReference type="InterPro" id="IPR041700">
    <property type="entry name" value="OMP_b-brl_3"/>
</dbReference>